<dbReference type="GO" id="GO:0005216">
    <property type="term" value="F:monoatomic ion channel activity"/>
    <property type="evidence" value="ECO:0007669"/>
    <property type="project" value="InterPro"/>
</dbReference>
<keyword evidence="12" id="KW-0628">Postsynaptic cell membrane</keyword>
<keyword evidence="6" id="KW-0770">Synapse</keyword>
<evidence type="ECO:0000256" key="9">
    <source>
        <dbReference type="ARBA" id="ARBA00023157"/>
    </source>
</evidence>
<keyword evidence="2" id="KW-0813">Transport</keyword>
<dbReference type="InterPro" id="IPR036719">
    <property type="entry name" value="Neuro-gated_channel_TM_sf"/>
</dbReference>
<feature type="domain" description="Neurotransmitter-gated ion-channel transmembrane" evidence="17">
    <location>
        <begin position="63"/>
        <end position="298"/>
    </location>
</feature>
<dbReference type="EMBL" id="LR903947">
    <property type="protein sequence ID" value="CAD7252439.1"/>
    <property type="molecule type" value="Genomic_DNA"/>
</dbReference>
<feature type="transmembrane region" description="Helical" evidence="16">
    <location>
        <begin position="282"/>
        <end position="300"/>
    </location>
</feature>
<dbReference type="Pfam" id="PF02932">
    <property type="entry name" value="Neur_chan_memb"/>
    <property type="match status" value="1"/>
</dbReference>
<evidence type="ECO:0000256" key="12">
    <source>
        <dbReference type="ARBA" id="ARBA00023257"/>
    </source>
</evidence>
<dbReference type="SUPFAM" id="SSF90112">
    <property type="entry name" value="Neurotransmitter-gated ion-channel transmembrane pore"/>
    <property type="match status" value="1"/>
</dbReference>
<keyword evidence="4 16" id="KW-0812">Transmembrane</keyword>
<keyword evidence="14" id="KW-0407">Ion channel</keyword>
<evidence type="ECO:0000256" key="1">
    <source>
        <dbReference type="ARBA" id="ARBA00009237"/>
    </source>
</evidence>
<keyword evidence="3" id="KW-1003">Cell membrane</keyword>
<evidence type="ECO:0000256" key="14">
    <source>
        <dbReference type="ARBA" id="ARBA00023303"/>
    </source>
</evidence>
<dbReference type="InterPro" id="IPR006201">
    <property type="entry name" value="Neur_channel"/>
</dbReference>
<accession>A0A7R9FRN3</accession>
<dbReference type="Proteomes" id="UP000677054">
    <property type="component" value="Unassembled WGS sequence"/>
</dbReference>
<evidence type="ECO:0000256" key="6">
    <source>
        <dbReference type="ARBA" id="ARBA00023018"/>
    </source>
</evidence>
<dbReference type="FunFam" id="1.20.58.390:FF:000030">
    <property type="entry name" value="Acetylcholine receptor subunit alpha-L1"/>
    <property type="match status" value="1"/>
</dbReference>
<keyword evidence="13" id="KW-1071">Ligand-gated ion channel</keyword>
<comment type="similarity">
    <text evidence="1">Belongs to the ligand-gated ion channel (TC 1.A.9) family. Acetylcholine receptor (TC 1.A.9.1) subfamily.</text>
</comment>
<dbReference type="PANTHER" id="PTHR18945">
    <property type="entry name" value="NEUROTRANSMITTER GATED ION CHANNEL"/>
    <property type="match status" value="1"/>
</dbReference>
<evidence type="ECO:0000256" key="2">
    <source>
        <dbReference type="ARBA" id="ARBA00022448"/>
    </source>
</evidence>
<keyword evidence="9" id="KW-1015">Disulfide bond</keyword>
<dbReference type="InterPro" id="IPR006029">
    <property type="entry name" value="Neurotrans-gated_channel_TM"/>
</dbReference>
<evidence type="ECO:0000256" key="7">
    <source>
        <dbReference type="ARBA" id="ARBA00023065"/>
    </source>
</evidence>
<gene>
    <name evidence="18" type="ORF">DSTB1V02_LOCUS12197</name>
</gene>
<dbReference type="EMBL" id="CAJPEV010004430">
    <property type="protein sequence ID" value="CAG0901773.1"/>
    <property type="molecule type" value="Genomic_DNA"/>
</dbReference>
<evidence type="ECO:0000256" key="13">
    <source>
        <dbReference type="ARBA" id="ARBA00023286"/>
    </source>
</evidence>
<evidence type="ECO:0000256" key="15">
    <source>
        <dbReference type="ARBA" id="ARBA00034104"/>
    </source>
</evidence>
<proteinExistence type="inferred from homology"/>
<dbReference type="AlphaFoldDB" id="A0A7R9FRN3"/>
<name>A0A7R9FRN3_9CRUS</name>
<evidence type="ECO:0000256" key="8">
    <source>
        <dbReference type="ARBA" id="ARBA00023136"/>
    </source>
</evidence>
<evidence type="ECO:0000313" key="19">
    <source>
        <dbReference type="Proteomes" id="UP000677054"/>
    </source>
</evidence>
<dbReference type="InterPro" id="IPR038050">
    <property type="entry name" value="Neuro_actylchol_rec"/>
</dbReference>
<keyword evidence="8 16" id="KW-0472">Membrane</keyword>
<reference evidence="18" key="1">
    <citation type="submission" date="2020-11" db="EMBL/GenBank/DDBJ databases">
        <authorList>
            <person name="Tran Van P."/>
        </authorList>
    </citation>
    <scope>NUCLEOTIDE SEQUENCE</scope>
</reference>
<feature type="non-terminal residue" evidence="18">
    <location>
        <position position="1"/>
    </location>
</feature>
<evidence type="ECO:0000256" key="11">
    <source>
        <dbReference type="ARBA" id="ARBA00023180"/>
    </source>
</evidence>
<keyword evidence="5 16" id="KW-1133">Transmembrane helix</keyword>
<dbReference type="GO" id="GO:0004888">
    <property type="term" value="F:transmembrane signaling receptor activity"/>
    <property type="evidence" value="ECO:0007669"/>
    <property type="project" value="InterPro"/>
</dbReference>
<organism evidence="18">
    <name type="scientific">Darwinula stevensoni</name>
    <dbReference type="NCBI Taxonomy" id="69355"/>
    <lineage>
        <taxon>Eukaryota</taxon>
        <taxon>Metazoa</taxon>
        <taxon>Ecdysozoa</taxon>
        <taxon>Arthropoda</taxon>
        <taxon>Crustacea</taxon>
        <taxon>Oligostraca</taxon>
        <taxon>Ostracoda</taxon>
        <taxon>Podocopa</taxon>
        <taxon>Podocopida</taxon>
        <taxon>Darwinulocopina</taxon>
        <taxon>Darwinuloidea</taxon>
        <taxon>Darwinulidae</taxon>
        <taxon>Darwinula</taxon>
    </lineage>
</organism>
<evidence type="ECO:0000256" key="10">
    <source>
        <dbReference type="ARBA" id="ARBA00023170"/>
    </source>
</evidence>
<keyword evidence="11" id="KW-0325">Glycoprotein</keyword>
<dbReference type="Gene3D" id="1.20.58.390">
    <property type="entry name" value="Neurotransmitter-gated ion-channel transmembrane domain"/>
    <property type="match status" value="2"/>
</dbReference>
<dbReference type="CDD" id="cd19064">
    <property type="entry name" value="LGIC_TM_nAChR"/>
    <property type="match status" value="1"/>
</dbReference>
<feature type="transmembrane region" description="Helical" evidence="16">
    <location>
        <begin position="122"/>
        <end position="143"/>
    </location>
</feature>
<feature type="transmembrane region" description="Helical" evidence="16">
    <location>
        <begin position="57"/>
        <end position="81"/>
    </location>
</feature>
<dbReference type="GO" id="GO:0007268">
    <property type="term" value="P:chemical synaptic transmission"/>
    <property type="evidence" value="ECO:0007669"/>
    <property type="project" value="UniProtKB-ARBA"/>
</dbReference>
<evidence type="ECO:0000259" key="17">
    <source>
        <dbReference type="Pfam" id="PF02932"/>
    </source>
</evidence>
<evidence type="ECO:0000313" key="18">
    <source>
        <dbReference type="EMBL" id="CAD7252439.1"/>
    </source>
</evidence>
<evidence type="ECO:0000256" key="3">
    <source>
        <dbReference type="ARBA" id="ARBA00022475"/>
    </source>
</evidence>
<keyword evidence="7" id="KW-0406">Ion transport</keyword>
<protein>
    <recommendedName>
        <fullName evidence="17">Neurotransmitter-gated ion-channel transmembrane domain-containing protein</fullName>
    </recommendedName>
</protein>
<sequence>GMPDILQAIIRGCDVSKFSEYLHFALLCFLSSEGNSRLAFSSLADIYFNITMRRKTLFYTVNLIIPSVGISYLSVLVFYLPADSGEKVVLCISVLLSQTIYFLFISEITPPTSFALPLLGRYLLFTMLMVALSVLLTVLILNIHYRKPSTHRMAPWVRHWFVHVFPKMLFMRVPTHLNDTPLYVKFGRNDVQDGMARGKKGWEIPPPPPPPGTRRTLPMMDDDILPPPSLAMELADEERRYPAEIERAIRNIRFIQRHQLAEDAFRAEDEDWAFVAMVLDRFFLYVFVIVSLVGTFGILLDSPALYDDTKPIDLQMSTIYQRGLGRRTEEF</sequence>
<keyword evidence="10" id="KW-0675">Receptor</keyword>
<keyword evidence="19" id="KW-1185">Reference proteome</keyword>
<dbReference type="FunFam" id="1.20.58.390:FF:000001">
    <property type="entry name" value="Neuronal nicotinic acetylcholine receptor subunit 3"/>
    <property type="match status" value="1"/>
</dbReference>
<evidence type="ECO:0000256" key="4">
    <source>
        <dbReference type="ARBA" id="ARBA00022692"/>
    </source>
</evidence>
<comment type="subcellular location">
    <subcellularLocation>
        <location evidence="15">Postsynaptic cell membrane</location>
        <topology evidence="15">Multi-pass membrane protein</topology>
    </subcellularLocation>
</comment>
<evidence type="ECO:0000256" key="5">
    <source>
        <dbReference type="ARBA" id="ARBA00022989"/>
    </source>
</evidence>
<dbReference type="OrthoDB" id="5975154at2759"/>
<evidence type="ECO:0000256" key="16">
    <source>
        <dbReference type="SAM" id="Phobius"/>
    </source>
</evidence>
<dbReference type="GO" id="GO:0045211">
    <property type="term" value="C:postsynaptic membrane"/>
    <property type="evidence" value="ECO:0007669"/>
    <property type="project" value="UniProtKB-SubCell"/>
</dbReference>